<evidence type="ECO:0000256" key="4">
    <source>
        <dbReference type="ARBA" id="ARBA00023316"/>
    </source>
</evidence>
<sequence>MDRINIVNIPFVKTTLDDMAKTLVLHAQRQEKAFVVTANPEIVMKADQDPKYKEAVLTADYITADGIGIVKGAQLLGENLPERVAGFDLFMRLLATANEMEQSVYFLGASDDVLQKTLAVVETEFPNIRIAGSHHGFFDWEDSQIPDEIKREKPDYVFVALGLPRQEQWIASHIDQFDHGVFMGIGGSFDVLAGEVKRAPAFWQKLNLEWFYRLAMQPSRVKRMGALPQFGLRVLRERMKR</sequence>
<dbReference type="EC" id="2.4.1.187" evidence="5"/>
<keyword evidence="1 5" id="KW-0328">Glycosyltransferase</keyword>
<dbReference type="PANTHER" id="PTHR34136">
    <property type="match status" value="1"/>
</dbReference>
<protein>
    <recommendedName>
        <fullName evidence="5">N-acetylglucosaminyldiphosphoundecaprenol N-acetyl-beta-D-mannosaminyltransferase</fullName>
        <ecNumber evidence="5">2.4.1.187</ecNumber>
    </recommendedName>
    <alternativeName>
        <fullName evidence="5">N-acetylmannosaminyltransferase</fullName>
    </alternativeName>
    <alternativeName>
        <fullName evidence="5">UDP-N-acetylmannosamine transferase</fullName>
    </alternativeName>
    <alternativeName>
        <fullName evidence="5">UDP-N-acetylmannosamine:N-acetylglucosaminyl pyrophosphorylundecaprenol N-acetylmannosaminyltransferase</fullName>
    </alternativeName>
</protein>
<dbReference type="GO" id="GO:0019350">
    <property type="term" value="P:teichoic acid biosynthetic process"/>
    <property type="evidence" value="ECO:0007669"/>
    <property type="project" value="UniProtKB-UniRule"/>
</dbReference>
<reference evidence="6 7" key="1">
    <citation type="submission" date="2018-03" db="EMBL/GenBank/DDBJ databases">
        <title>Bacillus urumqiensis sp. nov., a moderately haloalkaliphilic bacterium isolated from a salt lake.</title>
        <authorList>
            <person name="Zhao B."/>
            <person name="Liao Z."/>
        </authorList>
    </citation>
    <scope>NUCLEOTIDE SEQUENCE [LARGE SCALE GENOMIC DNA]</scope>
    <source>
        <strain evidence="6 7">BZ-SZ-XJ18</strain>
    </source>
</reference>
<evidence type="ECO:0000313" key="7">
    <source>
        <dbReference type="Proteomes" id="UP000243650"/>
    </source>
</evidence>
<dbReference type="InterPro" id="IPR034714">
    <property type="entry name" value="TagA_TarA"/>
</dbReference>
<dbReference type="Pfam" id="PF03808">
    <property type="entry name" value="Glyco_tran_WecG"/>
    <property type="match status" value="1"/>
</dbReference>
<dbReference type="PANTHER" id="PTHR34136:SF1">
    <property type="entry name" value="UDP-N-ACETYL-D-MANNOSAMINURONIC ACID TRANSFERASE"/>
    <property type="match status" value="1"/>
</dbReference>
<comment type="caution">
    <text evidence="6">The sequence shown here is derived from an EMBL/GenBank/DDBJ whole genome shotgun (WGS) entry which is preliminary data.</text>
</comment>
<dbReference type="UniPathway" id="UPA00632"/>
<keyword evidence="7" id="KW-1185">Reference proteome</keyword>
<dbReference type="HAMAP" id="MF_02070">
    <property type="entry name" value="TagA_TarA"/>
    <property type="match status" value="1"/>
</dbReference>
<keyword evidence="4 5" id="KW-0961">Cell wall biogenesis/degradation</keyword>
<comment type="function">
    <text evidence="5">Catalyzes the conversion of GlcNAc-PP-undecaprenol into ManNAc-GlcNAc-PP-undecaprenol, the first committed lipid intermediate in the de novo synthesis of teichoic acid.</text>
</comment>
<dbReference type="GO" id="GO:0071555">
    <property type="term" value="P:cell wall organization"/>
    <property type="evidence" value="ECO:0007669"/>
    <property type="project" value="UniProtKB-KW"/>
</dbReference>
<dbReference type="AlphaFoldDB" id="A0A2P6MHD8"/>
<dbReference type="InterPro" id="IPR004629">
    <property type="entry name" value="WecG_TagA_CpsF"/>
</dbReference>
<dbReference type="NCBIfam" id="TIGR00696">
    <property type="entry name" value="wecG_tagA_cpsF"/>
    <property type="match status" value="1"/>
</dbReference>
<gene>
    <name evidence="6" type="ORF">C6I21_09190</name>
</gene>
<dbReference type="CDD" id="cd06533">
    <property type="entry name" value="Glyco_transf_WecG_TagA"/>
    <property type="match status" value="1"/>
</dbReference>
<dbReference type="OrthoDB" id="9771846at2"/>
<comment type="catalytic activity">
    <reaction evidence="5">
        <text>UDP-N-acetyl-alpha-D-mannosamine + N-acetyl-alpha-D-glucosaminyl-di-trans,octa-cis-undecaprenyl diphosphate = N-acetyl-beta-D-mannosaminyl-(1-&gt;4)-N-acetyl-alpha-D-glucosaminyl di-trans,octa-cis-undecaprenyl diphosphate + UDP + H(+)</text>
        <dbReference type="Rhea" id="RHEA:16053"/>
        <dbReference type="ChEBI" id="CHEBI:15378"/>
        <dbReference type="ChEBI" id="CHEBI:58223"/>
        <dbReference type="ChEBI" id="CHEBI:62959"/>
        <dbReference type="ChEBI" id="CHEBI:68623"/>
        <dbReference type="ChEBI" id="CHEBI:132210"/>
        <dbReference type="EC" id="2.4.1.187"/>
    </reaction>
</comment>
<evidence type="ECO:0000313" key="6">
    <source>
        <dbReference type="EMBL" id="PRO65702.1"/>
    </source>
</evidence>
<evidence type="ECO:0000256" key="5">
    <source>
        <dbReference type="HAMAP-Rule" id="MF_02070"/>
    </source>
</evidence>
<keyword evidence="3 5" id="KW-0777">Teichoic acid biosynthesis</keyword>
<evidence type="ECO:0000256" key="2">
    <source>
        <dbReference type="ARBA" id="ARBA00022679"/>
    </source>
</evidence>
<dbReference type="Proteomes" id="UP000243650">
    <property type="component" value="Unassembled WGS sequence"/>
</dbReference>
<dbReference type="GO" id="GO:0047244">
    <property type="term" value="F:N-acetylglucosaminyldiphosphoundecaprenol N-acetyl-beta-D-mannosaminyltransferase activity"/>
    <property type="evidence" value="ECO:0007669"/>
    <property type="project" value="UniProtKB-UniRule"/>
</dbReference>
<organism evidence="6 7">
    <name type="scientific">Alkalicoccus urumqiensis</name>
    <name type="common">Bacillus urumqiensis</name>
    <dbReference type="NCBI Taxonomy" id="1548213"/>
    <lineage>
        <taxon>Bacteria</taxon>
        <taxon>Bacillati</taxon>
        <taxon>Bacillota</taxon>
        <taxon>Bacilli</taxon>
        <taxon>Bacillales</taxon>
        <taxon>Bacillaceae</taxon>
        <taxon>Alkalicoccus</taxon>
    </lineage>
</organism>
<evidence type="ECO:0000256" key="1">
    <source>
        <dbReference type="ARBA" id="ARBA00022676"/>
    </source>
</evidence>
<comment type="similarity">
    <text evidence="5">Belongs to the glycosyltransferase 26 family. TagA/TarA subfamily.</text>
</comment>
<name>A0A2P6MHD8_ALKUR</name>
<dbReference type="EMBL" id="PVNS01000007">
    <property type="protein sequence ID" value="PRO65702.1"/>
    <property type="molecule type" value="Genomic_DNA"/>
</dbReference>
<comment type="pathway">
    <text evidence="5">Cell wall biogenesis; teichoic acid biosynthesis.</text>
</comment>
<accession>A0A2P6MHD8</accession>
<keyword evidence="2 5" id="KW-0808">Transferase</keyword>
<evidence type="ECO:0000256" key="3">
    <source>
        <dbReference type="ARBA" id="ARBA00022944"/>
    </source>
</evidence>
<proteinExistence type="inferred from homology"/>
<dbReference type="RefSeq" id="WP_105959155.1">
    <property type="nucleotide sequence ID" value="NZ_PVNS01000007.1"/>
</dbReference>